<dbReference type="InterPro" id="IPR031618">
    <property type="entry name" value="T4SS_TraI"/>
</dbReference>
<dbReference type="AlphaFoldDB" id="A0A0U5F9B0"/>
<gene>
    <name evidence="1" type="ORF">XAC3562_1200093</name>
</gene>
<evidence type="ECO:0000313" key="2">
    <source>
        <dbReference type="Proteomes" id="UP000052230"/>
    </source>
</evidence>
<name>A0A0U5F9B0_XANCI</name>
<dbReference type="Pfam" id="PF16932">
    <property type="entry name" value="T4SS_TraI"/>
    <property type="match status" value="1"/>
</dbReference>
<reference evidence="1 2" key="1">
    <citation type="submission" date="2014-09" db="EMBL/GenBank/DDBJ databases">
        <authorList>
            <person name="Regsiter A."/>
        </authorList>
    </citation>
    <scope>NUCLEOTIDE SEQUENCE [LARGE SCALE GENOMIC DNA]</scope>
</reference>
<dbReference type="EMBL" id="CCXZ01000025">
    <property type="protein sequence ID" value="CEG14770.1"/>
    <property type="molecule type" value="Genomic_DNA"/>
</dbReference>
<keyword evidence="2" id="KW-1185">Reference proteome</keyword>
<proteinExistence type="predicted"/>
<organism evidence="1 2">
    <name type="scientific">Xanthomonas citri pv. citri</name>
    <dbReference type="NCBI Taxonomy" id="611301"/>
    <lineage>
        <taxon>Bacteria</taxon>
        <taxon>Pseudomonadati</taxon>
        <taxon>Pseudomonadota</taxon>
        <taxon>Gammaproteobacteria</taxon>
        <taxon>Lysobacterales</taxon>
        <taxon>Lysobacteraceae</taxon>
        <taxon>Xanthomonas</taxon>
    </lineage>
</organism>
<evidence type="ECO:0000313" key="1">
    <source>
        <dbReference type="EMBL" id="CEG14770.1"/>
    </source>
</evidence>
<dbReference type="Proteomes" id="UP000052230">
    <property type="component" value="Unassembled WGS sequence"/>
</dbReference>
<accession>A0A0U5F9B0</accession>
<sequence>MLLDMPPMTLEDAQRLYDRPAHVSTVSEVQQQKNEAASARLRALTDTALGVGLKSGMAWQLYNIEIAIEQRQRDLDTVYDFGNLMIRGRVLPAVITEARDLYNQDGDYALRLSGAYYKIEAQPRFSSVAPSWRDYLTFPKVTVDRSISLSGLTPRDGAERRVWAEAVEDGWRQGVKQANVMLEHGLDRMNRDFTGMLRFHTFVRQGKITMPAIASETIPVTQYGNTMAVDETLLRITTLPEFNGSMATWRRASVVQSPTALPTTLVPVLAPTAPAGNAK</sequence>
<protein>
    <submittedName>
        <fullName evidence="1">Putative type IV secretion system protein DotC</fullName>
    </submittedName>
</protein>
<comment type="caution">
    <text evidence="1">The sequence shown here is derived from an EMBL/GenBank/DDBJ whole genome shotgun (WGS) entry which is preliminary data.</text>
</comment>